<dbReference type="RefSeq" id="XP_022631127.1">
    <property type="nucleotide sequence ID" value="XM_022770644.1"/>
</dbReference>
<dbReference type="GO" id="GO:0005783">
    <property type="term" value="C:endoplasmic reticulum"/>
    <property type="evidence" value="ECO:0007669"/>
    <property type="project" value="TreeGrafter"/>
</dbReference>
<reference evidence="7 8" key="1">
    <citation type="submission" date="2014-12" db="EMBL/GenBank/DDBJ databases">
        <authorList>
            <person name="Neuveglise Cecile"/>
        </authorList>
    </citation>
    <scope>NUCLEOTIDE SEQUENCE [LARGE SCALE GENOMIC DNA]</scope>
    <source>
        <strain evidence="7 8">CBS 12615</strain>
    </source>
</reference>
<dbReference type="Pfam" id="PF01532">
    <property type="entry name" value="Glyco_hydro_47"/>
    <property type="match status" value="1"/>
</dbReference>
<keyword evidence="8" id="KW-1185">Reference proteome</keyword>
<dbReference type="EMBL" id="LN736374">
    <property type="protein sequence ID" value="CEP64930.1"/>
    <property type="molecule type" value="Genomic_DNA"/>
</dbReference>
<dbReference type="Gene3D" id="1.50.10.10">
    <property type="match status" value="1"/>
</dbReference>
<protein>
    <recommendedName>
        <fullName evidence="6">alpha-1,2-Mannosidase</fullName>
        <ecNumber evidence="6">3.2.1.-</ecNumber>
    </recommendedName>
</protein>
<dbReference type="GO" id="GO:0005509">
    <property type="term" value="F:calcium ion binding"/>
    <property type="evidence" value="ECO:0007669"/>
    <property type="project" value="InterPro"/>
</dbReference>
<keyword evidence="6" id="KW-0326">Glycosidase</keyword>
<evidence type="ECO:0000256" key="1">
    <source>
        <dbReference type="ARBA" id="ARBA00001913"/>
    </source>
</evidence>
<dbReference type="STRING" id="1245769.A0A0C7NAR9"/>
<evidence type="ECO:0000256" key="6">
    <source>
        <dbReference type="RuleBase" id="RU361193"/>
    </source>
</evidence>
<dbReference type="OrthoDB" id="8118055at2759"/>
<accession>A0A0C7NAR9</accession>
<evidence type="ECO:0000256" key="3">
    <source>
        <dbReference type="ARBA" id="ARBA00007658"/>
    </source>
</evidence>
<comment type="similarity">
    <text evidence="3 6">Belongs to the glycosyl hydrolase 47 family.</text>
</comment>
<sequence length="774" mass="87053">MKPLVSFFRRLRSVLVLCGTVSVLLYYRFQNEVNTLNSYAETESLPQINKQVPVLPDTASLAGQDAPNNFGSLPNAASLVALDEQLRDPKVLLDKNRYFPLIHKQEDVLSIDCDLELYSQEETAAFKPQYAVRYAASFKNPLAANKPAKPLPQLQSSKLAAIEGSKLAEQMSVTIGDHFLSSWKAYSRLALGSDEVKPLSRNPTSNGLSRATTMLESLDMLYMLNQTHEISKVLTFISNMDFTQSQELLIDVSQNTQRILGALLSGYELSDHADGILLTKATELADFLLESFNTPNRIPLLRFPWSSKLNNRFPFQDSSTGELGSLSVEFLRLSQLKKDEKYAKAVAHIYETAFQSTGQFDIDYLLPTNVDATGCRLIPKERLEQGEHVKVNVMKSIMDGKYVHCLQTDKFTPIPGVRSLFTADNRSLPFYSNMVKFHQLLNGADTSEDLQFSRFLVNSFDRIRKLMIFTPALPNPDRQNLSFVNSLSTVSYHDTHLNEQIVRISPDYTMHHSSCSLASSFASLGKLLNDQGFLDQAENIARGCARMYKLIGVMPESAHVGHCLQQPCDYDSSEDKYQKAQVGEQLTAPGIKVENSHIPGKELSENPTKVYIHEEEQSADPIKLSNSWLVGSPLPEYIDGAVPRYDLFPEVIESIFYLYRITGDESWRHLGKDLWVLTLQAIEQPSAKGVGRVSALENVFTGEKVDCLPSDWFSRHLKFYYLLFQDPQAYSLDDYVFTNGGHLLKKPLAPQTEVGDKKGFSLESLIEQFNPKIL</sequence>
<dbReference type="AlphaFoldDB" id="A0A0C7NAR9"/>
<evidence type="ECO:0000313" key="8">
    <source>
        <dbReference type="Proteomes" id="UP000054304"/>
    </source>
</evidence>
<proteinExistence type="inferred from homology"/>
<dbReference type="GO" id="GO:0016020">
    <property type="term" value="C:membrane"/>
    <property type="evidence" value="ECO:0007669"/>
    <property type="project" value="InterPro"/>
</dbReference>
<comment type="cofactor">
    <cofactor evidence="1">
        <name>Ca(2+)</name>
        <dbReference type="ChEBI" id="CHEBI:29108"/>
    </cofactor>
</comment>
<dbReference type="SUPFAM" id="SSF48225">
    <property type="entry name" value="Seven-hairpin glycosidases"/>
    <property type="match status" value="1"/>
</dbReference>
<dbReference type="Proteomes" id="UP000054304">
    <property type="component" value="Unassembled WGS sequence"/>
</dbReference>
<dbReference type="GeneID" id="34688500"/>
<keyword evidence="4 6" id="KW-0378">Hydrolase</keyword>
<gene>
    <name evidence="7" type="ORF">LALA0_S15e00606g</name>
</gene>
<dbReference type="GO" id="GO:0005975">
    <property type="term" value="P:carbohydrate metabolic process"/>
    <property type="evidence" value="ECO:0007669"/>
    <property type="project" value="InterPro"/>
</dbReference>
<dbReference type="EC" id="3.2.1.-" evidence="6"/>
<dbReference type="PANTHER" id="PTHR11742">
    <property type="entry name" value="MANNOSYL-OLIGOSACCHARIDE ALPHA-1,2-MANNOSIDASE-RELATED"/>
    <property type="match status" value="1"/>
</dbReference>
<dbReference type="HOGENOM" id="CLU_022261_0_0_1"/>
<dbReference type="InterPro" id="IPR050749">
    <property type="entry name" value="Glycosyl_Hydrolase_47"/>
</dbReference>
<evidence type="ECO:0000313" key="7">
    <source>
        <dbReference type="EMBL" id="CEP64930.1"/>
    </source>
</evidence>
<dbReference type="GO" id="GO:0036503">
    <property type="term" value="P:ERAD pathway"/>
    <property type="evidence" value="ECO:0007669"/>
    <property type="project" value="UniProtKB-ARBA"/>
</dbReference>
<comment type="pathway">
    <text evidence="2">Protein modification; protein glycosylation.</text>
</comment>
<dbReference type="InterPro" id="IPR001382">
    <property type="entry name" value="Glyco_hydro_47"/>
</dbReference>
<name>A0A0C7NAR9_9SACH</name>
<dbReference type="InterPro" id="IPR012341">
    <property type="entry name" value="6hp_glycosidase-like_sf"/>
</dbReference>
<dbReference type="PANTHER" id="PTHR11742:SF103">
    <property type="entry name" value="ENDOPLASMIC RETICULUM MANNOSIDASE MNL2-RELATED"/>
    <property type="match status" value="1"/>
</dbReference>
<dbReference type="InterPro" id="IPR036026">
    <property type="entry name" value="Seven-hairpin_glycosidases"/>
</dbReference>
<organism evidence="7 8">
    <name type="scientific">Lachancea lanzarotensis</name>
    <dbReference type="NCBI Taxonomy" id="1245769"/>
    <lineage>
        <taxon>Eukaryota</taxon>
        <taxon>Fungi</taxon>
        <taxon>Dikarya</taxon>
        <taxon>Ascomycota</taxon>
        <taxon>Saccharomycotina</taxon>
        <taxon>Saccharomycetes</taxon>
        <taxon>Saccharomycetales</taxon>
        <taxon>Saccharomycetaceae</taxon>
        <taxon>Lachancea</taxon>
    </lineage>
</organism>
<dbReference type="GO" id="GO:0004571">
    <property type="term" value="F:mannosyl-oligosaccharide 1,2-alpha-mannosidase activity"/>
    <property type="evidence" value="ECO:0007669"/>
    <property type="project" value="InterPro"/>
</dbReference>
<evidence type="ECO:0000256" key="5">
    <source>
        <dbReference type="ARBA" id="ARBA00023157"/>
    </source>
</evidence>
<dbReference type="PRINTS" id="PR00747">
    <property type="entry name" value="GLYHDRLASE47"/>
</dbReference>
<evidence type="ECO:0000256" key="4">
    <source>
        <dbReference type="ARBA" id="ARBA00022801"/>
    </source>
</evidence>
<keyword evidence="5" id="KW-1015">Disulfide bond</keyword>
<evidence type="ECO:0000256" key="2">
    <source>
        <dbReference type="ARBA" id="ARBA00004922"/>
    </source>
</evidence>